<feature type="compositionally biased region" description="Polar residues" evidence="1">
    <location>
        <begin position="175"/>
        <end position="188"/>
    </location>
</feature>
<name>A0A0H5QSM0_9EUKA</name>
<evidence type="ECO:0000313" key="2">
    <source>
        <dbReference type="EMBL" id="CRZ04576.1"/>
    </source>
</evidence>
<organism evidence="2">
    <name type="scientific">Spongospora subterranea</name>
    <dbReference type="NCBI Taxonomy" id="70186"/>
    <lineage>
        <taxon>Eukaryota</taxon>
        <taxon>Sar</taxon>
        <taxon>Rhizaria</taxon>
        <taxon>Endomyxa</taxon>
        <taxon>Phytomyxea</taxon>
        <taxon>Plasmodiophorida</taxon>
        <taxon>Plasmodiophoridae</taxon>
        <taxon>Spongospora</taxon>
    </lineage>
</organism>
<evidence type="ECO:0000256" key="1">
    <source>
        <dbReference type="SAM" id="MobiDB-lite"/>
    </source>
</evidence>
<accession>A0A0H5QSM0</accession>
<proteinExistence type="predicted"/>
<feature type="region of interest" description="Disordered" evidence="1">
    <location>
        <begin position="175"/>
        <end position="211"/>
    </location>
</feature>
<protein>
    <submittedName>
        <fullName evidence="2">Uncharacterized protein</fullName>
    </submittedName>
</protein>
<sequence>MVVVRALKFLLFRKKFDRLTLNASPAARLDAAYKCLLGNAQDKAVNEPLCSCDELMDKMARWYASDADPTILVDVFRNKLQNTRPYPQENLEDYLDRYLIYWNNLCCFQEASLFTESSCCLWFLRTIRCKPLLYAEVMRRNGRKMRTLSEVFAVVRDSCQVLMDIEAVSNHFTADRSTPSQNTIFNNHRSPRPESKSMPPPKTLPHSGISHRPFLSRNQLLLPTRMLAEYRLMIFPTT</sequence>
<dbReference type="AlphaFoldDB" id="A0A0H5QSM0"/>
<dbReference type="EMBL" id="HACM01004134">
    <property type="protein sequence ID" value="CRZ04576.1"/>
    <property type="molecule type" value="Transcribed_RNA"/>
</dbReference>
<reference evidence="2" key="1">
    <citation type="submission" date="2015-04" db="EMBL/GenBank/DDBJ databases">
        <title>The genome sequence of the plant pathogenic Rhizarian Plasmodiophora brassicae reveals insights in its biotrophic life cycle and the origin of chitin synthesis.</title>
        <authorList>
            <person name="Schwelm A."/>
            <person name="Fogelqvist J."/>
            <person name="Knaust A."/>
            <person name="Julke S."/>
            <person name="Lilja T."/>
            <person name="Dhandapani V."/>
            <person name="Bonilla-Rosso G."/>
            <person name="Karlsson M."/>
            <person name="Shevchenko A."/>
            <person name="Choi S.R."/>
            <person name="Kim H.G."/>
            <person name="Park J.Y."/>
            <person name="Lim Y.P."/>
            <person name="Ludwig-Muller J."/>
            <person name="Dixelius C."/>
        </authorList>
    </citation>
    <scope>NUCLEOTIDE SEQUENCE</scope>
    <source>
        <tissue evidence="2">Potato root galls</tissue>
    </source>
</reference>